<proteinExistence type="predicted"/>
<dbReference type="Proteomes" id="UP000006727">
    <property type="component" value="Chromosome 3"/>
</dbReference>
<gene>
    <name evidence="1" type="ORF">PHYPA_004683</name>
</gene>
<reference evidence="1 3" key="2">
    <citation type="journal article" date="2018" name="Plant J.">
        <title>The Physcomitrella patens chromosome-scale assembly reveals moss genome structure and evolution.</title>
        <authorList>
            <person name="Lang D."/>
            <person name="Ullrich K.K."/>
            <person name="Murat F."/>
            <person name="Fuchs J."/>
            <person name="Jenkins J."/>
            <person name="Haas F.B."/>
            <person name="Piednoel M."/>
            <person name="Gundlach H."/>
            <person name="Van Bel M."/>
            <person name="Meyberg R."/>
            <person name="Vives C."/>
            <person name="Morata J."/>
            <person name="Symeonidi A."/>
            <person name="Hiss M."/>
            <person name="Muchero W."/>
            <person name="Kamisugi Y."/>
            <person name="Saleh O."/>
            <person name="Blanc G."/>
            <person name="Decker E.L."/>
            <person name="van Gessel N."/>
            <person name="Grimwood J."/>
            <person name="Hayes R.D."/>
            <person name="Graham S.W."/>
            <person name="Gunter L.E."/>
            <person name="McDaniel S.F."/>
            <person name="Hoernstein S.N.W."/>
            <person name="Larsson A."/>
            <person name="Li F.W."/>
            <person name="Perroud P.F."/>
            <person name="Phillips J."/>
            <person name="Ranjan P."/>
            <person name="Rokshar D.S."/>
            <person name="Rothfels C.J."/>
            <person name="Schneider L."/>
            <person name="Shu S."/>
            <person name="Stevenson D.W."/>
            <person name="Thummler F."/>
            <person name="Tillich M."/>
            <person name="Villarreal Aguilar J.C."/>
            <person name="Widiez T."/>
            <person name="Wong G.K."/>
            <person name="Wymore A."/>
            <person name="Zhang Y."/>
            <person name="Zimmer A.D."/>
            <person name="Quatrano R.S."/>
            <person name="Mayer K.F.X."/>
            <person name="Goodstein D."/>
            <person name="Casacuberta J.M."/>
            <person name="Vandepoele K."/>
            <person name="Reski R."/>
            <person name="Cuming A.C."/>
            <person name="Tuskan G.A."/>
            <person name="Maumus F."/>
            <person name="Salse J."/>
            <person name="Schmutz J."/>
            <person name="Rensing S.A."/>
        </authorList>
    </citation>
    <scope>NUCLEOTIDE SEQUENCE [LARGE SCALE GENOMIC DNA]</scope>
    <source>
        <strain evidence="2 3">cv. Gransden 2004</strain>
    </source>
</reference>
<accession>A0A2K1KV82</accession>
<dbReference type="EnsemblPlants" id="Pp3c3_19891V3.1">
    <property type="protein sequence ID" value="Pp3c3_19891V3.1"/>
    <property type="gene ID" value="Pp3c3_19891"/>
</dbReference>
<evidence type="ECO:0000313" key="2">
    <source>
        <dbReference type="EnsemblPlants" id="Pp3c3_19891V3.1"/>
    </source>
</evidence>
<dbReference type="InParanoid" id="A0A2K1KV82"/>
<reference evidence="2" key="3">
    <citation type="submission" date="2020-12" db="UniProtKB">
        <authorList>
            <consortium name="EnsemblPlants"/>
        </authorList>
    </citation>
    <scope>IDENTIFICATION</scope>
</reference>
<dbReference type="AlphaFoldDB" id="A0A2K1KV82"/>
<dbReference type="EMBL" id="ABEU02000003">
    <property type="protein sequence ID" value="PNR57689.1"/>
    <property type="molecule type" value="Genomic_DNA"/>
</dbReference>
<protein>
    <submittedName>
        <fullName evidence="1 2">Uncharacterized protein</fullName>
    </submittedName>
</protein>
<dbReference type="Gramene" id="Pp3c3_19891V3.1">
    <property type="protein sequence ID" value="Pp3c3_19891V3.1"/>
    <property type="gene ID" value="Pp3c3_19891"/>
</dbReference>
<keyword evidence="3" id="KW-1185">Reference proteome</keyword>
<organism evidence="1">
    <name type="scientific">Physcomitrium patens</name>
    <name type="common">Spreading-leaved earth moss</name>
    <name type="synonym">Physcomitrella patens</name>
    <dbReference type="NCBI Taxonomy" id="3218"/>
    <lineage>
        <taxon>Eukaryota</taxon>
        <taxon>Viridiplantae</taxon>
        <taxon>Streptophyta</taxon>
        <taxon>Embryophyta</taxon>
        <taxon>Bryophyta</taxon>
        <taxon>Bryophytina</taxon>
        <taxon>Bryopsida</taxon>
        <taxon>Funariidae</taxon>
        <taxon>Funariales</taxon>
        <taxon>Funariaceae</taxon>
        <taxon>Physcomitrium</taxon>
    </lineage>
</organism>
<sequence length="78" mass="9018">MKFHTCTRSEGHDWRTIACTTSKCSLFAHMQLHIETRCDILSCLYLPFLSRNFFLEHISKALSVCNRSDQIKEPANAN</sequence>
<name>A0A2K1KV82_PHYPA</name>
<evidence type="ECO:0000313" key="1">
    <source>
        <dbReference type="EMBL" id="PNR57689.1"/>
    </source>
</evidence>
<reference evidence="1 3" key="1">
    <citation type="journal article" date="2008" name="Science">
        <title>The Physcomitrella genome reveals evolutionary insights into the conquest of land by plants.</title>
        <authorList>
            <person name="Rensing S."/>
            <person name="Lang D."/>
            <person name="Zimmer A."/>
            <person name="Terry A."/>
            <person name="Salamov A."/>
            <person name="Shapiro H."/>
            <person name="Nishiyama T."/>
            <person name="Perroud P.-F."/>
            <person name="Lindquist E."/>
            <person name="Kamisugi Y."/>
            <person name="Tanahashi T."/>
            <person name="Sakakibara K."/>
            <person name="Fujita T."/>
            <person name="Oishi K."/>
            <person name="Shin-I T."/>
            <person name="Kuroki Y."/>
            <person name="Toyoda A."/>
            <person name="Suzuki Y."/>
            <person name="Hashimoto A."/>
            <person name="Yamaguchi K."/>
            <person name="Sugano A."/>
            <person name="Kohara Y."/>
            <person name="Fujiyama A."/>
            <person name="Anterola A."/>
            <person name="Aoki S."/>
            <person name="Ashton N."/>
            <person name="Barbazuk W.B."/>
            <person name="Barker E."/>
            <person name="Bennetzen J."/>
            <person name="Bezanilla M."/>
            <person name="Blankenship R."/>
            <person name="Cho S.H."/>
            <person name="Dutcher S."/>
            <person name="Estelle M."/>
            <person name="Fawcett J.A."/>
            <person name="Gundlach H."/>
            <person name="Hanada K."/>
            <person name="Heyl A."/>
            <person name="Hicks K.A."/>
            <person name="Hugh J."/>
            <person name="Lohr M."/>
            <person name="Mayer K."/>
            <person name="Melkozernov A."/>
            <person name="Murata T."/>
            <person name="Nelson D."/>
            <person name="Pils B."/>
            <person name="Prigge M."/>
            <person name="Reiss B."/>
            <person name="Renner T."/>
            <person name="Rombauts S."/>
            <person name="Rushton P."/>
            <person name="Sanderfoot A."/>
            <person name="Schween G."/>
            <person name="Shiu S.-H."/>
            <person name="Stueber K."/>
            <person name="Theodoulou F.L."/>
            <person name="Tu H."/>
            <person name="Van de Peer Y."/>
            <person name="Verrier P.J."/>
            <person name="Waters E."/>
            <person name="Wood A."/>
            <person name="Yang L."/>
            <person name="Cove D."/>
            <person name="Cuming A."/>
            <person name="Hasebe M."/>
            <person name="Lucas S."/>
            <person name="Mishler D.B."/>
            <person name="Reski R."/>
            <person name="Grigoriev I."/>
            <person name="Quatrano R.S."/>
            <person name="Boore J.L."/>
        </authorList>
    </citation>
    <scope>NUCLEOTIDE SEQUENCE [LARGE SCALE GENOMIC DNA]</scope>
    <source>
        <strain evidence="2 3">cv. Gransden 2004</strain>
    </source>
</reference>
<evidence type="ECO:0000313" key="3">
    <source>
        <dbReference type="Proteomes" id="UP000006727"/>
    </source>
</evidence>